<dbReference type="AlphaFoldDB" id="A1K349"/>
<dbReference type="Proteomes" id="UP000002588">
    <property type="component" value="Chromosome"/>
</dbReference>
<dbReference type="STRING" id="62928.azo0637"/>
<name>A1K349_AZOSB</name>
<keyword evidence="2" id="KW-1185">Reference proteome</keyword>
<sequence>MNDTPHDQLEALAADILTLTEEVDAEGLARSRLTRGETIKRLRRMAAIAAALPDEARAALPEMDWARWLALGEDLAADRVGPLALWTAAREFTTDTLQWLRVYREANPNWYRPAPDSGATLS</sequence>
<dbReference type="EMBL" id="AM406670">
    <property type="protein sequence ID" value="CAL93254.1"/>
    <property type="molecule type" value="Genomic_DNA"/>
</dbReference>
<proteinExistence type="predicted"/>
<dbReference type="OrthoDB" id="8562559at2"/>
<gene>
    <name evidence="1" type="ordered locus">azo0637</name>
</gene>
<dbReference type="KEGG" id="azo:azo0637"/>
<dbReference type="KEGG" id="aoa:dqs_0706"/>
<accession>A1K349</accession>
<reference evidence="1 2" key="1">
    <citation type="journal article" date="2006" name="Nat. Biotechnol.">
        <title>Complete genome of the mutualistic, N2-fixing grass endophyte Azoarcus sp. strain BH72.</title>
        <authorList>
            <person name="Krause A."/>
            <person name="Ramakumar A."/>
            <person name="Bartels D."/>
            <person name="Battistoni F."/>
            <person name="Bekel T."/>
            <person name="Boch J."/>
            <person name="Boehm M."/>
            <person name="Friedrich F."/>
            <person name="Hurek T."/>
            <person name="Krause L."/>
            <person name="Linke B."/>
            <person name="McHardy A.C."/>
            <person name="Sarkar A."/>
            <person name="Schneiker S."/>
            <person name="Syed A.A."/>
            <person name="Thauer R."/>
            <person name="Vorhoelter F.-J."/>
            <person name="Weidner S."/>
            <person name="Puehler A."/>
            <person name="Reinhold-Hurek B."/>
            <person name="Kaiser O."/>
            <person name="Goesmann A."/>
        </authorList>
    </citation>
    <scope>NUCLEOTIDE SEQUENCE [LARGE SCALE GENOMIC DNA]</scope>
    <source>
        <strain evidence="1 2">BH72</strain>
    </source>
</reference>
<evidence type="ECO:0000313" key="2">
    <source>
        <dbReference type="Proteomes" id="UP000002588"/>
    </source>
</evidence>
<organism evidence="1 2">
    <name type="scientific">Azoarcus sp. (strain BH72)</name>
    <dbReference type="NCBI Taxonomy" id="418699"/>
    <lineage>
        <taxon>Bacteria</taxon>
        <taxon>Pseudomonadati</taxon>
        <taxon>Pseudomonadota</taxon>
        <taxon>Betaproteobacteria</taxon>
        <taxon>Rhodocyclales</taxon>
        <taxon>Zoogloeaceae</taxon>
        <taxon>Azoarcus</taxon>
    </lineage>
</organism>
<evidence type="ECO:0000313" key="1">
    <source>
        <dbReference type="EMBL" id="CAL93254.1"/>
    </source>
</evidence>
<dbReference type="HOGENOM" id="CLU_147174_0_0_4"/>
<dbReference type="eggNOG" id="COG2361">
    <property type="taxonomic scope" value="Bacteria"/>
</dbReference>
<protein>
    <submittedName>
        <fullName evidence="1">Uncharacterized protein</fullName>
    </submittedName>
</protein>
<dbReference type="RefSeq" id="WP_011764372.1">
    <property type="nucleotide sequence ID" value="NC_008702.1"/>
</dbReference>